<keyword evidence="14 16" id="KW-0057">Aromatic amino acid biosynthesis</keyword>
<sequence length="240" mass="26974">MVARQRACSDQICRGMGDLFSCQTRWSIEIIFSLTLAISYEVSVHVLRRSLSEAGLSLTNSLSSTEKMAEKRNIFLVGPMGAGKSTIGRQLAQQLNMEFYDSDQEIEKRTGADVGWVFDLEGEEGFRDREEKVINELTEKQGIVLATGGGSVKSRETRNRLSARGVVVYLETTIEKQLARTQRDKKRPLLHVETPPREVLEALANERNPLYEEIADVTIRTDDQSAKVVANQIIHMLESN</sequence>
<dbReference type="GO" id="GO:0004765">
    <property type="term" value="F:shikimate kinase activity"/>
    <property type="evidence" value="ECO:0007669"/>
    <property type="project" value="UniProtKB-UniRule"/>
</dbReference>
<feature type="binding site" evidence="16">
    <location>
        <position position="127"/>
    </location>
    <ligand>
        <name>substrate</name>
    </ligand>
</feature>
<dbReference type="GO" id="GO:0008652">
    <property type="term" value="P:amino acid biosynthetic process"/>
    <property type="evidence" value="ECO:0007669"/>
    <property type="project" value="UniProtKB-KW"/>
</dbReference>
<dbReference type="InterPro" id="IPR031322">
    <property type="entry name" value="Shikimate/glucono_kinase"/>
</dbReference>
<dbReference type="GO" id="GO:0005829">
    <property type="term" value="C:cytosol"/>
    <property type="evidence" value="ECO:0007669"/>
    <property type="project" value="TreeGrafter"/>
</dbReference>
<keyword evidence="12 16" id="KW-0067">ATP-binding</keyword>
<dbReference type="HAMAP" id="MF_00109">
    <property type="entry name" value="Shikimate_kinase"/>
    <property type="match status" value="1"/>
</dbReference>
<keyword evidence="10 16" id="KW-0547">Nucleotide-binding</keyword>
<evidence type="ECO:0000256" key="12">
    <source>
        <dbReference type="ARBA" id="ARBA00022840"/>
    </source>
</evidence>
<evidence type="ECO:0000256" key="3">
    <source>
        <dbReference type="ARBA" id="ARBA00004842"/>
    </source>
</evidence>
<dbReference type="Pfam" id="PF01202">
    <property type="entry name" value="SKI"/>
    <property type="match status" value="1"/>
</dbReference>
<reference evidence="17 18" key="1">
    <citation type="submission" date="2013-10" db="EMBL/GenBank/DDBJ databases">
        <title>Draft genomes and the virulence plasmids of Sd1617 vaccine constructs: WRSd3 and WRSd5.</title>
        <authorList>
            <person name="Aksomboon Vongsawan A."/>
            <person name="Venkatesan M.M."/>
            <person name="Vaisvil B."/>
            <person name="Emel G."/>
            <person name="Kepatral V."/>
            <person name="Sethabutr O."/>
            <person name="Serichantalergs O."/>
            <person name="Mason C."/>
        </authorList>
    </citation>
    <scope>NUCLEOTIDE SEQUENCE [LARGE SCALE GENOMIC DNA]</scope>
    <source>
        <strain evidence="17 18">WRSd3</strain>
    </source>
</reference>
<dbReference type="Proteomes" id="UP000017944">
    <property type="component" value="Unassembled WGS sequence"/>
</dbReference>
<dbReference type="InterPro" id="IPR000623">
    <property type="entry name" value="Shikimate_kinase/TSH1"/>
</dbReference>
<evidence type="ECO:0000256" key="16">
    <source>
        <dbReference type="HAMAP-Rule" id="MF_00109"/>
    </source>
</evidence>
<evidence type="ECO:0000256" key="9">
    <source>
        <dbReference type="ARBA" id="ARBA00022723"/>
    </source>
</evidence>
<keyword evidence="9 16" id="KW-0479">Metal-binding</keyword>
<dbReference type="GO" id="GO:0009073">
    <property type="term" value="P:aromatic amino acid family biosynthetic process"/>
    <property type="evidence" value="ECO:0007669"/>
    <property type="project" value="UniProtKB-KW"/>
</dbReference>
<feature type="binding site" evidence="16">
    <location>
        <position position="207"/>
    </location>
    <ligand>
        <name>substrate</name>
    </ligand>
</feature>
<keyword evidence="8 16" id="KW-0808">Transferase</keyword>
<dbReference type="NCBIfam" id="NF003456">
    <property type="entry name" value="PRK05057.1"/>
    <property type="match status" value="1"/>
</dbReference>
<accession>A0A090NCH2</accession>
<proteinExistence type="inferred from homology"/>
<evidence type="ECO:0000256" key="6">
    <source>
        <dbReference type="ARBA" id="ARBA00022490"/>
    </source>
</evidence>
<dbReference type="PRINTS" id="PR01100">
    <property type="entry name" value="SHIKIMTKNASE"/>
</dbReference>
<evidence type="ECO:0000313" key="17">
    <source>
        <dbReference type="EMBL" id="ESU77164.1"/>
    </source>
</evidence>
<dbReference type="AlphaFoldDB" id="A0A090NCH2"/>
<comment type="function">
    <text evidence="1 16">Catalyzes the specific phosphorylation of the 3-hydroxyl group of shikimic acid using ATP as a cosubstrate.</text>
</comment>
<dbReference type="UniPathway" id="UPA00053">
    <property type="reaction ID" value="UER00088"/>
</dbReference>
<evidence type="ECO:0000256" key="5">
    <source>
        <dbReference type="ARBA" id="ARBA00011245"/>
    </source>
</evidence>
<protein>
    <recommendedName>
        <fullName evidence="16">Shikimate kinase 1</fullName>
        <shortName evidence="16">SK 1</shortName>
        <ecNumber evidence="16">2.7.1.71</ecNumber>
    </recommendedName>
</protein>
<feature type="binding site" evidence="16">
    <location>
        <position position="149"/>
    </location>
    <ligand>
        <name>substrate</name>
    </ligand>
</feature>
<dbReference type="CDD" id="cd00464">
    <property type="entry name" value="SK"/>
    <property type="match status" value="1"/>
</dbReference>
<evidence type="ECO:0000256" key="2">
    <source>
        <dbReference type="ARBA" id="ARBA00004496"/>
    </source>
</evidence>
<keyword evidence="6 16" id="KW-0963">Cytoplasm</keyword>
<feature type="binding site" evidence="16">
    <location>
        <position position="187"/>
    </location>
    <ligand>
        <name>ATP</name>
        <dbReference type="ChEBI" id="CHEBI:30616"/>
    </ligand>
</feature>
<evidence type="ECO:0000256" key="1">
    <source>
        <dbReference type="ARBA" id="ARBA00002641"/>
    </source>
</evidence>
<evidence type="ECO:0000256" key="11">
    <source>
        <dbReference type="ARBA" id="ARBA00022777"/>
    </source>
</evidence>
<evidence type="ECO:0000256" key="7">
    <source>
        <dbReference type="ARBA" id="ARBA00022605"/>
    </source>
</evidence>
<comment type="caution">
    <text evidence="17">The sequence shown here is derived from an EMBL/GenBank/DDBJ whole genome shotgun (WGS) entry which is preliminary data.</text>
</comment>
<organism evidence="17 18">
    <name type="scientific">Shigella dysenteriae WRSd3</name>
    <dbReference type="NCBI Taxonomy" id="1401327"/>
    <lineage>
        <taxon>Bacteria</taxon>
        <taxon>Pseudomonadati</taxon>
        <taxon>Pseudomonadota</taxon>
        <taxon>Gammaproteobacteria</taxon>
        <taxon>Enterobacterales</taxon>
        <taxon>Enterobacteriaceae</taxon>
        <taxon>Shigella</taxon>
    </lineage>
</organism>
<name>A0A090NCH2_SHIDY</name>
<keyword evidence="7 16" id="KW-0028">Amino-acid biosynthesis</keyword>
<feature type="binding site" evidence="16">
    <location>
        <begin position="81"/>
        <end position="86"/>
    </location>
    <ligand>
        <name>ATP</name>
        <dbReference type="ChEBI" id="CHEBI:30616"/>
    </ligand>
</feature>
<evidence type="ECO:0000256" key="8">
    <source>
        <dbReference type="ARBA" id="ARBA00022679"/>
    </source>
</evidence>
<dbReference type="PATRIC" id="fig|1401327.3.peg.3648"/>
<comment type="subunit">
    <text evidence="5 16">Monomer.</text>
</comment>
<feature type="binding site" evidence="16">
    <location>
        <position position="103"/>
    </location>
    <ligand>
        <name>substrate</name>
    </ligand>
</feature>
<dbReference type="SUPFAM" id="SSF52540">
    <property type="entry name" value="P-loop containing nucleoside triphosphate hydrolases"/>
    <property type="match status" value="1"/>
</dbReference>
<dbReference type="InterPro" id="IPR027417">
    <property type="entry name" value="P-loop_NTPase"/>
</dbReference>
<keyword evidence="11 16" id="KW-0418">Kinase</keyword>
<comment type="pathway">
    <text evidence="3 16">Metabolic intermediate biosynthesis; chorismate biosynthesis; chorismate from D-erythrose 4-phosphate and phosphoenolpyruvate: step 5/7.</text>
</comment>
<gene>
    <name evidence="16" type="primary">aroK</name>
    <name evidence="17" type="ORF">WRSd3_03932</name>
</gene>
<evidence type="ECO:0000256" key="14">
    <source>
        <dbReference type="ARBA" id="ARBA00023141"/>
    </source>
</evidence>
<evidence type="ECO:0000256" key="4">
    <source>
        <dbReference type="ARBA" id="ARBA00006997"/>
    </source>
</evidence>
<dbReference type="GO" id="GO:0005524">
    <property type="term" value="F:ATP binding"/>
    <property type="evidence" value="ECO:0007669"/>
    <property type="project" value="UniProtKB-UniRule"/>
</dbReference>
<dbReference type="PANTHER" id="PTHR21087">
    <property type="entry name" value="SHIKIMATE KINASE"/>
    <property type="match status" value="1"/>
</dbReference>
<comment type="similarity">
    <text evidence="4 16">Belongs to the shikimate kinase family.</text>
</comment>
<dbReference type="EMBL" id="AXUT01000418">
    <property type="protein sequence ID" value="ESU77164.1"/>
    <property type="molecule type" value="Genomic_DNA"/>
</dbReference>
<evidence type="ECO:0000256" key="13">
    <source>
        <dbReference type="ARBA" id="ARBA00022842"/>
    </source>
</evidence>
<dbReference type="PROSITE" id="PS01128">
    <property type="entry name" value="SHIKIMATE_KINASE"/>
    <property type="match status" value="1"/>
</dbReference>
<comment type="subcellular location">
    <subcellularLocation>
        <location evidence="2 16">Cytoplasm</location>
    </subcellularLocation>
</comment>
<dbReference type="FunFam" id="3.40.50.300:FF:000099">
    <property type="entry name" value="Shikimate kinase 1"/>
    <property type="match status" value="1"/>
</dbReference>
<keyword evidence="13 16" id="KW-0460">Magnesium</keyword>
<comment type="catalytic activity">
    <reaction evidence="15 16">
        <text>shikimate + ATP = 3-phosphoshikimate + ADP + H(+)</text>
        <dbReference type="Rhea" id="RHEA:13121"/>
        <dbReference type="ChEBI" id="CHEBI:15378"/>
        <dbReference type="ChEBI" id="CHEBI:30616"/>
        <dbReference type="ChEBI" id="CHEBI:36208"/>
        <dbReference type="ChEBI" id="CHEBI:145989"/>
        <dbReference type="ChEBI" id="CHEBI:456216"/>
        <dbReference type="EC" id="2.7.1.71"/>
    </reaction>
</comment>
<dbReference type="InterPro" id="IPR023000">
    <property type="entry name" value="Shikimate_kinase_CS"/>
</dbReference>
<evidence type="ECO:0000313" key="18">
    <source>
        <dbReference type="Proteomes" id="UP000017944"/>
    </source>
</evidence>
<dbReference type="PANTHER" id="PTHR21087:SF16">
    <property type="entry name" value="SHIKIMATE KINASE 1, CHLOROPLASTIC"/>
    <property type="match status" value="1"/>
</dbReference>
<feature type="binding site" evidence="16">
    <location>
        <position position="224"/>
    </location>
    <ligand>
        <name>ATP</name>
        <dbReference type="ChEBI" id="CHEBI:30616"/>
    </ligand>
</feature>
<feature type="binding site" evidence="16">
    <location>
        <position position="85"/>
    </location>
    <ligand>
        <name>Mg(2+)</name>
        <dbReference type="ChEBI" id="CHEBI:18420"/>
    </ligand>
</feature>
<comment type="cofactor">
    <cofactor evidence="16">
        <name>Mg(2+)</name>
        <dbReference type="ChEBI" id="CHEBI:18420"/>
    </cofactor>
    <text evidence="16">Binds 1 Mg(2+) ion per subunit.</text>
</comment>
<dbReference type="GO" id="GO:0009423">
    <property type="term" value="P:chorismate biosynthetic process"/>
    <property type="evidence" value="ECO:0007669"/>
    <property type="project" value="UniProtKB-UniRule"/>
</dbReference>
<evidence type="ECO:0000256" key="10">
    <source>
        <dbReference type="ARBA" id="ARBA00022741"/>
    </source>
</evidence>
<evidence type="ECO:0000256" key="15">
    <source>
        <dbReference type="ARBA" id="ARBA00048567"/>
    </source>
</evidence>
<dbReference type="EC" id="2.7.1.71" evidence="16"/>
<dbReference type="GO" id="GO:0000287">
    <property type="term" value="F:magnesium ion binding"/>
    <property type="evidence" value="ECO:0007669"/>
    <property type="project" value="UniProtKB-UniRule"/>
</dbReference>
<dbReference type="Gene3D" id="3.40.50.300">
    <property type="entry name" value="P-loop containing nucleotide triphosphate hydrolases"/>
    <property type="match status" value="1"/>
</dbReference>